<reference evidence="3" key="1">
    <citation type="submission" date="2016-10" db="EMBL/GenBank/DDBJ databases">
        <authorList>
            <person name="Varghese N."/>
            <person name="Submissions S."/>
        </authorList>
    </citation>
    <scope>NUCLEOTIDE SEQUENCE [LARGE SCALE GENOMIC DNA]</scope>
    <source>
        <strain evidence="3">XBD1002</strain>
    </source>
</reference>
<organism evidence="2 3">
    <name type="scientific">Treponema bryantii</name>
    <dbReference type="NCBI Taxonomy" id="163"/>
    <lineage>
        <taxon>Bacteria</taxon>
        <taxon>Pseudomonadati</taxon>
        <taxon>Spirochaetota</taxon>
        <taxon>Spirochaetia</taxon>
        <taxon>Spirochaetales</taxon>
        <taxon>Treponemataceae</taxon>
        <taxon>Treponema</taxon>
    </lineage>
</organism>
<name>A0A1I3ITK4_9SPIR</name>
<dbReference type="PANTHER" id="PTHR41786:SF1">
    <property type="entry name" value="6-HYDROXYMETHYLPTERIN DIPHOSPHOKINASE MPTE-LIKE DOMAIN-CONTAINING PROTEIN"/>
    <property type="match status" value="1"/>
</dbReference>
<keyword evidence="3" id="KW-1185">Reference proteome</keyword>
<dbReference type="InterPro" id="IPR002826">
    <property type="entry name" value="MptE-like"/>
</dbReference>
<dbReference type="OrthoDB" id="304932at2"/>
<accession>A0A1I3ITK4</accession>
<gene>
    <name evidence="2" type="ORF">SAMN04487775_102127</name>
</gene>
<proteinExistence type="predicted"/>
<dbReference type="AlphaFoldDB" id="A0A1I3ITK4"/>
<evidence type="ECO:0000259" key="1">
    <source>
        <dbReference type="Pfam" id="PF01973"/>
    </source>
</evidence>
<evidence type="ECO:0000313" key="2">
    <source>
        <dbReference type="EMBL" id="SFI51288.1"/>
    </source>
</evidence>
<evidence type="ECO:0000313" key="3">
    <source>
        <dbReference type="Proteomes" id="UP000182737"/>
    </source>
</evidence>
<dbReference type="Proteomes" id="UP000182737">
    <property type="component" value="Unassembled WGS sequence"/>
</dbReference>
<dbReference type="PANTHER" id="PTHR41786">
    <property type="entry name" value="MOTILITY ACCESSORY FACTOR MAF"/>
    <property type="match status" value="1"/>
</dbReference>
<dbReference type="EMBL" id="FORI01000002">
    <property type="protein sequence ID" value="SFI51288.1"/>
    <property type="molecule type" value="Genomic_DNA"/>
</dbReference>
<feature type="domain" description="6-hydroxymethylpterin diphosphokinase MptE-like" evidence="1">
    <location>
        <begin position="166"/>
        <end position="326"/>
    </location>
</feature>
<protein>
    <recommendedName>
        <fullName evidence="1">6-hydroxymethylpterin diphosphokinase MptE-like domain-containing protein</fullName>
    </recommendedName>
</protein>
<sequence length="489" mass="55901">MKITIQKAKNGEDTALIDGHFLHSNYAPVKEAERFVENLTLPYSASSIIIIEPGLSYITDLLRKKFPDIKIGAVRYTDAFKSYDSNFDFVLNFYEQDNFEAYLESKLNEEELLTSVFISWPASVQIFIEYEKQIWPAIKASMERAKTLLITRQYFEKKWLLNSCNFLKYHNKLLTLNSPINKDAVIISSGPSLIPFLKTLKENQDKFFIICLSSAISVCLENNIIPDICMTTDGGYWAGEHLKPLYKTKLPLAMPLEAYCPKSLLSKLDIIPLNYGDGISNELIEEEKLIANKAVRNGTVSGTALLFAANYCTKNIYLSGLDMACQTGYQHAQPNQLEFNSSLRDNRINTKATRLTRSELTNGSLDIYKNWFINNPLNMPGRKVFRLIEEKDKKNSLGWIQDIDLNSFAKMIPASSGAKEKAGYDIQENNHILKSVLLFSNKIKSDTWQKNLFPLDFVQLSHYPQNTEIKTKIENEWKKLKTQIEDILS</sequence>
<dbReference type="RefSeq" id="WP_074930507.1">
    <property type="nucleotide sequence ID" value="NZ_FORI01000002.1"/>
</dbReference>
<dbReference type="Pfam" id="PF01973">
    <property type="entry name" value="MptE-like"/>
    <property type="match status" value="1"/>
</dbReference>